<name>A0ACC1HP67_9FUNG</name>
<dbReference type="Proteomes" id="UP001145114">
    <property type="component" value="Unassembled WGS sequence"/>
</dbReference>
<reference evidence="1" key="1">
    <citation type="submission" date="2022-06" db="EMBL/GenBank/DDBJ databases">
        <title>Phylogenomic reconstructions and comparative analyses of Kickxellomycotina fungi.</title>
        <authorList>
            <person name="Reynolds N.K."/>
            <person name="Stajich J.E."/>
            <person name="Barry K."/>
            <person name="Grigoriev I.V."/>
            <person name="Crous P."/>
            <person name="Smith M.E."/>
        </authorList>
    </citation>
    <scope>NUCLEOTIDE SEQUENCE</scope>
    <source>
        <strain evidence="1">RSA 2271</strain>
    </source>
</reference>
<proteinExistence type="predicted"/>
<organism evidence="1 2">
    <name type="scientific">Spiromyces aspiralis</name>
    <dbReference type="NCBI Taxonomy" id="68401"/>
    <lineage>
        <taxon>Eukaryota</taxon>
        <taxon>Fungi</taxon>
        <taxon>Fungi incertae sedis</taxon>
        <taxon>Zoopagomycota</taxon>
        <taxon>Kickxellomycotina</taxon>
        <taxon>Kickxellomycetes</taxon>
        <taxon>Kickxellales</taxon>
        <taxon>Kickxellaceae</taxon>
        <taxon>Spiromyces</taxon>
    </lineage>
</organism>
<keyword evidence="2" id="KW-1185">Reference proteome</keyword>
<sequence length="115" mass="13120">MSSHQIPPIQSSASNKQAEDRKKKRDPILNLDKYIDKRIFVKFMGGREMEGVLMGHDKLLNLVLDDAVERIRDSENPSQMTEQTRRIGMTVCRGPSIILISPLDGKQEIENPFVQ</sequence>
<evidence type="ECO:0000313" key="2">
    <source>
        <dbReference type="Proteomes" id="UP001145114"/>
    </source>
</evidence>
<protein>
    <submittedName>
        <fullName evidence="1">Sm-like protein lsm7</fullName>
    </submittedName>
</protein>
<dbReference type="EMBL" id="JAMZIH010001887">
    <property type="protein sequence ID" value="KAJ1677820.1"/>
    <property type="molecule type" value="Genomic_DNA"/>
</dbReference>
<accession>A0ACC1HP67</accession>
<comment type="caution">
    <text evidence="1">The sequence shown here is derived from an EMBL/GenBank/DDBJ whole genome shotgun (WGS) entry which is preliminary data.</text>
</comment>
<gene>
    <name evidence="1" type="primary">LSM7</name>
    <name evidence="1" type="ORF">EV182_005368</name>
</gene>
<evidence type="ECO:0000313" key="1">
    <source>
        <dbReference type="EMBL" id="KAJ1677820.1"/>
    </source>
</evidence>